<evidence type="ECO:0000313" key="2">
    <source>
        <dbReference type="Proteomes" id="UP000003560"/>
    </source>
</evidence>
<dbReference type="HOGENOM" id="CLU_2583687_0_0_11"/>
<protein>
    <submittedName>
        <fullName evidence="1">Uncharacterized protein</fullName>
    </submittedName>
</protein>
<reference evidence="1 2" key="1">
    <citation type="submission" date="2008-10" db="EMBL/GenBank/DDBJ databases">
        <title>Draft genome sequence of Collinsella stercoris (DSM 13279).</title>
        <authorList>
            <person name="Sudarsanam P."/>
            <person name="Ley R."/>
            <person name="Guruge J."/>
            <person name="Turnbaugh P.J."/>
            <person name="Mahowald M."/>
            <person name="Liep D."/>
            <person name="Gordon J."/>
        </authorList>
    </citation>
    <scope>NUCLEOTIDE SEQUENCE [LARGE SCALE GENOMIC DNA]</scope>
    <source>
        <strain evidence="1 2">DSM 13279</strain>
    </source>
</reference>
<dbReference type="AlphaFoldDB" id="B6GDZ4"/>
<reference evidence="1 2" key="2">
    <citation type="submission" date="2008-10" db="EMBL/GenBank/DDBJ databases">
        <authorList>
            <person name="Fulton L."/>
            <person name="Clifton S."/>
            <person name="Fulton B."/>
            <person name="Xu J."/>
            <person name="Minx P."/>
            <person name="Pepin K.H."/>
            <person name="Johnson M."/>
            <person name="Thiruvilangam P."/>
            <person name="Bhonagiri V."/>
            <person name="Nash W.E."/>
            <person name="Mardis E.R."/>
            <person name="Wilson R.K."/>
        </authorList>
    </citation>
    <scope>NUCLEOTIDE SEQUENCE [LARGE SCALE GENOMIC DNA]</scope>
    <source>
        <strain evidence="1 2">DSM 13279</strain>
    </source>
</reference>
<dbReference type="OrthoDB" id="194758at2"/>
<evidence type="ECO:0000313" key="1">
    <source>
        <dbReference type="EMBL" id="EEA89494.1"/>
    </source>
</evidence>
<dbReference type="eggNOG" id="ENOG5030PUI">
    <property type="taxonomic scope" value="Bacteria"/>
</dbReference>
<dbReference type="Proteomes" id="UP000003560">
    <property type="component" value="Unassembled WGS sequence"/>
</dbReference>
<dbReference type="EMBL" id="ABXJ01000135">
    <property type="protein sequence ID" value="EEA89494.1"/>
    <property type="molecule type" value="Genomic_DNA"/>
</dbReference>
<organism evidence="1 2">
    <name type="scientific">Collinsella stercoris DSM 13279</name>
    <dbReference type="NCBI Taxonomy" id="445975"/>
    <lineage>
        <taxon>Bacteria</taxon>
        <taxon>Bacillati</taxon>
        <taxon>Actinomycetota</taxon>
        <taxon>Coriobacteriia</taxon>
        <taxon>Coriobacteriales</taxon>
        <taxon>Coriobacteriaceae</taxon>
        <taxon>Collinsella</taxon>
    </lineage>
</organism>
<proteinExistence type="predicted"/>
<dbReference type="SUPFAM" id="SSF46955">
    <property type="entry name" value="Putative DNA-binding domain"/>
    <property type="match status" value="1"/>
</dbReference>
<sequence>MILDVIFVANDKQTRLNTDKTPKLALREDEAAVALGIKVKTLRNWRCQTPQKGPRFARLGRTVVYPIAELERYLNAHLSE</sequence>
<dbReference type="STRING" id="445975.COLSTE_02329"/>
<comment type="caution">
    <text evidence="1">The sequence shown here is derived from an EMBL/GenBank/DDBJ whole genome shotgun (WGS) entry which is preliminary data.</text>
</comment>
<accession>B6GDZ4</accession>
<gene>
    <name evidence="1" type="ORF">COLSTE_02329</name>
</gene>
<name>B6GDZ4_9ACTN</name>
<keyword evidence="2" id="KW-1185">Reference proteome</keyword>
<dbReference type="InterPro" id="IPR009061">
    <property type="entry name" value="DNA-bd_dom_put_sf"/>
</dbReference>